<dbReference type="OMA" id="CCYCERE"/>
<dbReference type="Pfam" id="PF13966">
    <property type="entry name" value="zf-RVT"/>
    <property type="match status" value="1"/>
</dbReference>
<evidence type="ECO:0000259" key="1">
    <source>
        <dbReference type="Pfam" id="PF13966"/>
    </source>
</evidence>
<evidence type="ECO:0000313" key="3">
    <source>
        <dbReference type="Proteomes" id="UP000596661"/>
    </source>
</evidence>
<proteinExistence type="predicted"/>
<dbReference type="InterPro" id="IPR026960">
    <property type="entry name" value="RVT-Znf"/>
</dbReference>
<keyword evidence="3" id="KW-1185">Reference proteome</keyword>
<dbReference type="Proteomes" id="UP000596661">
    <property type="component" value="Chromosome 3"/>
</dbReference>
<reference evidence="2" key="2">
    <citation type="submission" date="2021-03" db="UniProtKB">
        <authorList>
            <consortium name="EnsemblPlants"/>
        </authorList>
    </citation>
    <scope>IDENTIFICATION</scope>
</reference>
<dbReference type="EMBL" id="UZAU01000292">
    <property type="status" value="NOT_ANNOTATED_CDS"/>
    <property type="molecule type" value="Genomic_DNA"/>
</dbReference>
<dbReference type="EnsemblPlants" id="evm.model.03.1304">
    <property type="protein sequence ID" value="cds.evm.model.03.1304"/>
    <property type="gene ID" value="evm.TU.03.1304"/>
</dbReference>
<sequence>MLRVLNISNDSRAWKLDPSGIFSCKSAFSWFTSNPNGSGVFWTRLSWKSCVPSKVKVFGWLVSLDKVNVHDKMQKRMPYLSISPGWCVCCKASGEDVEHLFLGCSFIR</sequence>
<organism evidence="2 3">
    <name type="scientific">Cannabis sativa</name>
    <name type="common">Hemp</name>
    <name type="synonym">Marijuana</name>
    <dbReference type="NCBI Taxonomy" id="3483"/>
    <lineage>
        <taxon>Eukaryota</taxon>
        <taxon>Viridiplantae</taxon>
        <taxon>Streptophyta</taxon>
        <taxon>Embryophyta</taxon>
        <taxon>Tracheophyta</taxon>
        <taxon>Spermatophyta</taxon>
        <taxon>Magnoliopsida</taxon>
        <taxon>eudicotyledons</taxon>
        <taxon>Gunneridae</taxon>
        <taxon>Pentapetalae</taxon>
        <taxon>rosids</taxon>
        <taxon>fabids</taxon>
        <taxon>Rosales</taxon>
        <taxon>Cannabaceae</taxon>
        <taxon>Cannabis</taxon>
    </lineage>
</organism>
<dbReference type="AlphaFoldDB" id="A0A803P4R3"/>
<protein>
    <recommendedName>
        <fullName evidence="1">Reverse transcriptase zinc-binding domain-containing protein</fullName>
    </recommendedName>
</protein>
<feature type="domain" description="Reverse transcriptase zinc-binding" evidence="1">
    <location>
        <begin position="22"/>
        <end position="107"/>
    </location>
</feature>
<dbReference type="Gramene" id="evm.model.03.1304">
    <property type="protein sequence ID" value="cds.evm.model.03.1304"/>
    <property type="gene ID" value="evm.TU.03.1304"/>
</dbReference>
<name>A0A803P4R3_CANSA</name>
<evidence type="ECO:0000313" key="2">
    <source>
        <dbReference type="EnsemblPlants" id="cds.evm.model.03.1304"/>
    </source>
</evidence>
<accession>A0A803P4R3</accession>
<reference evidence="2" key="1">
    <citation type="submission" date="2018-11" db="EMBL/GenBank/DDBJ databases">
        <authorList>
            <person name="Grassa J C."/>
        </authorList>
    </citation>
    <scope>NUCLEOTIDE SEQUENCE [LARGE SCALE GENOMIC DNA]</scope>
</reference>